<feature type="transmembrane region" description="Helical" evidence="1">
    <location>
        <begin position="604"/>
        <end position="629"/>
    </location>
</feature>
<keyword evidence="1" id="KW-0472">Membrane</keyword>
<dbReference type="Proteomes" id="UP000837803">
    <property type="component" value="Unassembled WGS sequence"/>
</dbReference>
<dbReference type="EMBL" id="CAKLPZ010000002">
    <property type="protein sequence ID" value="CAH1001130.1"/>
    <property type="molecule type" value="Genomic_DNA"/>
</dbReference>
<feature type="transmembrane region" description="Helical" evidence="1">
    <location>
        <begin position="166"/>
        <end position="188"/>
    </location>
</feature>
<dbReference type="Pfam" id="PF01944">
    <property type="entry name" value="SpoIIM"/>
    <property type="match status" value="2"/>
</dbReference>
<evidence type="ECO:0000256" key="1">
    <source>
        <dbReference type="SAM" id="Phobius"/>
    </source>
</evidence>
<proteinExistence type="predicted"/>
<evidence type="ECO:0008006" key="4">
    <source>
        <dbReference type="Google" id="ProtNLM"/>
    </source>
</evidence>
<feature type="transmembrane region" description="Helical" evidence="1">
    <location>
        <begin position="455"/>
        <end position="474"/>
    </location>
</feature>
<dbReference type="PANTHER" id="PTHR35337:SF1">
    <property type="entry name" value="SLR1478 PROTEIN"/>
    <property type="match status" value="1"/>
</dbReference>
<comment type="caution">
    <text evidence="2">The sequence shown here is derived from an EMBL/GenBank/DDBJ whole genome shotgun (WGS) entry which is preliminary data.</text>
</comment>
<dbReference type="InterPro" id="IPR002798">
    <property type="entry name" value="SpoIIM-like"/>
</dbReference>
<name>A0ABM9B1D3_9BACT</name>
<protein>
    <recommendedName>
        <fullName evidence="4">Stage II sporulation protein M</fullName>
    </recommendedName>
</protein>
<feature type="transmembrane region" description="Helical" evidence="1">
    <location>
        <begin position="335"/>
        <end position="352"/>
    </location>
</feature>
<feature type="transmembrane region" description="Helical" evidence="1">
    <location>
        <begin position="99"/>
        <end position="119"/>
    </location>
</feature>
<feature type="transmembrane region" description="Helical" evidence="1">
    <location>
        <begin position="301"/>
        <end position="323"/>
    </location>
</feature>
<feature type="transmembrane region" description="Helical" evidence="1">
    <location>
        <begin position="502"/>
        <end position="534"/>
    </location>
</feature>
<dbReference type="PANTHER" id="PTHR35337">
    <property type="entry name" value="SLR1478 PROTEIN"/>
    <property type="match status" value="1"/>
</dbReference>
<evidence type="ECO:0000313" key="3">
    <source>
        <dbReference type="Proteomes" id="UP000837803"/>
    </source>
</evidence>
<organism evidence="2 3">
    <name type="scientific">Neolewinella maritima</name>
    <dbReference type="NCBI Taxonomy" id="1383882"/>
    <lineage>
        <taxon>Bacteria</taxon>
        <taxon>Pseudomonadati</taxon>
        <taxon>Bacteroidota</taxon>
        <taxon>Saprospiria</taxon>
        <taxon>Saprospirales</taxon>
        <taxon>Lewinellaceae</taxon>
        <taxon>Neolewinella</taxon>
    </lineage>
</organism>
<keyword evidence="1" id="KW-0812">Transmembrane</keyword>
<reference evidence="2" key="1">
    <citation type="submission" date="2021-12" db="EMBL/GenBank/DDBJ databases">
        <authorList>
            <person name="Rodrigo-Torres L."/>
            <person name="Arahal R. D."/>
            <person name="Lucena T."/>
        </authorList>
    </citation>
    <scope>NUCLEOTIDE SEQUENCE</scope>
    <source>
        <strain evidence="2">CECT 8419</strain>
    </source>
</reference>
<keyword evidence="1" id="KW-1133">Transmembrane helix</keyword>
<feature type="transmembrane region" description="Helical" evidence="1">
    <location>
        <begin position="554"/>
        <end position="583"/>
    </location>
</feature>
<feature type="transmembrane region" description="Helical" evidence="1">
    <location>
        <begin position="404"/>
        <end position="422"/>
    </location>
</feature>
<sequence>MRETDFIERNKEKWARYEESLKRTDQDPDLLNQLYVDTTDDLSISRTFYPNRSVRVYLNGLAQRTFLQVYRGRRGELGTFFTFWTDELPRVVYASRRPLLIALVTFVLSMLIGILSYRIDPAFAETILGEGYVRMTEANIADGDPMAVYKSMDDFGMSVHITLNNILVAFLTFISGAFFCVGTVVFLVRNGVMLGVFQYFFFAQGDYSALEVTPATGWLLRGLSWVLTAGGDGLERVFASLIYLGSGEGLFRESLLTIWIHGALEISSIVIAGGAGLTMGSGLLFPGTLSRMQSFGRSARAGLKIMLGTVPLFILAGFLEGYVTRHTELPDGLRFAFILLCFAFIVWYYVVYPRTVVQRRSLPLHDDREPAASRTAPYVFGRIRTVGEQFTATFDVLRAGLGRLLGGMGLIALGYCLLSFGFGGPAELRYQFVSYFLGDVENVHELTSSFGRGRALSFTVLVALGFYGMLRLALSLVVRRTDLDWPAFSWSRELRLLAVSGLLALCLAFGGIAVSLLVFLLFPFLLSLAVAGYVTDVPPATVFRLVYTNLAGSYGLFVLIALVAFPLVYLLDSVVGGFVFTFLDWVVYTDERTIDAYNVMLQAFCYYALFGLVFCSWAVGFCLSIGSWLEIDSAAGLRDMIAGLGAKRRLKGLERE</sequence>
<accession>A0ABM9B1D3</accession>
<keyword evidence="3" id="KW-1185">Reference proteome</keyword>
<evidence type="ECO:0000313" key="2">
    <source>
        <dbReference type="EMBL" id="CAH1001130.1"/>
    </source>
</evidence>
<dbReference type="RefSeq" id="WP_238751011.1">
    <property type="nucleotide sequence ID" value="NZ_CAKLPZ010000002.1"/>
</dbReference>
<gene>
    <name evidence="2" type="ORF">LEM8419_02056</name>
</gene>